<keyword evidence="1" id="KW-1133">Transmembrane helix</keyword>
<keyword evidence="1" id="KW-0472">Membrane</keyword>
<accession>A0A2Z2MYT4</accession>
<reference evidence="2 3" key="1">
    <citation type="submission" date="2016-04" db="EMBL/GenBank/DDBJ databases">
        <title>Complete genome sequence of Thermococcus siculi type strain RG-20.</title>
        <authorList>
            <person name="Oger P.M."/>
        </authorList>
    </citation>
    <scope>NUCLEOTIDE SEQUENCE [LARGE SCALE GENOMIC DNA]</scope>
    <source>
        <strain evidence="2 3">RG-20</strain>
    </source>
</reference>
<gene>
    <name evidence="2" type="ORF">A3L11_08700</name>
</gene>
<keyword evidence="3" id="KW-1185">Reference proteome</keyword>
<name>A0A2Z2MYT4_9EURY</name>
<keyword evidence="1" id="KW-0812">Transmembrane</keyword>
<dbReference type="Proteomes" id="UP000250125">
    <property type="component" value="Chromosome"/>
</dbReference>
<dbReference type="KEGG" id="tsl:A3L11_08700"/>
<evidence type="ECO:0000313" key="2">
    <source>
        <dbReference type="EMBL" id="ASJ09303.1"/>
    </source>
</evidence>
<evidence type="ECO:0000313" key="3">
    <source>
        <dbReference type="Proteomes" id="UP000250125"/>
    </source>
</evidence>
<dbReference type="AlphaFoldDB" id="A0A2Z2MYT4"/>
<feature type="transmembrane region" description="Helical" evidence="1">
    <location>
        <begin position="59"/>
        <end position="76"/>
    </location>
</feature>
<sequence>MSTKYVTLYYHFPNLLDFFWNLTFNFEVKIKYKNDSTNNRPNGRINSPSGRRVGTMKKLVAVLFGLLIVATGFAAATI</sequence>
<protein>
    <submittedName>
        <fullName evidence="2">Uncharacterized protein</fullName>
    </submittedName>
</protein>
<evidence type="ECO:0000256" key="1">
    <source>
        <dbReference type="SAM" id="Phobius"/>
    </source>
</evidence>
<organism evidence="2 3">
    <name type="scientific">Thermococcus siculi</name>
    <dbReference type="NCBI Taxonomy" id="72803"/>
    <lineage>
        <taxon>Archaea</taxon>
        <taxon>Methanobacteriati</taxon>
        <taxon>Methanobacteriota</taxon>
        <taxon>Thermococci</taxon>
        <taxon>Thermococcales</taxon>
        <taxon>Thermococcaceae</taxon>
        <taxon>Thermococcus</taxon>
    </lineage>
</organism>
<dbReference type="EMBL" id="CP015103">
    <property type="protein sequence ID" value="ASJ09303.1"/>
    <property type="molecule type" value="Genomic_DNA"/>
</dbReference>
<proteinExistence type="predicted"/>